<dbReference type="InterPro" id="IPR038673">
    <property type="entry name" value="OprB_sf"/>
</dbReference>
<dbReference type="RefSeq" id="WP_119988396.1">
    <property type="nucleotide sequence ID" value="NZ_CP032489.1"/>
</dbReference>
<feature type="chain" id="PRO_5017102980" evidence="2">
    <location>
        <begin position="24"/>
        <end position="451"/>
    </location>
</feature>
<dbReference type="GO" id="GO:0016020">
    <property type="term" value="C:membrane"/>
    <property type="evidence" value="ECO:0007669"/>
    <property type="project" value="InterPro"/>
</dbReference>
<dbReference type="OrthoDB" id="5755240at2"/>
<organism evidence="3 4">
    <name type="scientific">Arachidicoccus soli</name>
    <dbReference type="NCBI Taxonomy" id="2341117"/>
    <lineage>
        <taxon>Bacteria</taxon>
        <taxon>Pseudomonadati</taxon>
        <taxon>Bacteroidota</taxon>
        <taxon>Chitinophagia</taxon>
        <taxon>Chitinophagales</taxon>
        <taxon>Chitinophagaceae</taxon>
        <taxon>Arachidicoccus</taxon>
    </lineage>
</organism>
<dbReference type="KEGG" id="ark:D6B99_11310"/>
<dbReference type="GO" id="GO:0015288">
    <property type="term" value="F:porin activity"/>
    <property type="evidence" value="ECO:0007669"/>
    <property type="project" value="InterPro"/>
</dbReference>
<feature type="signal peptide" evidence="2">
    <location>
        <begin position="1"/>
        <end position="23"/>
    </location>
</feature>
<evidence type="ECO:0000256" key="1">
    <source>
        <dbReference type="ARBA" id="ARBA00008769"/>
    </source>
</evidence>
<gene>
    <name evidence="3" type="ORF">D6B99_11310</name>
</gene>
<dbReference type="InterPro" id="IPR007049">
    <property type="entry name" value="Carb-sel_porin_OprB"/>
</dbReference>
<accession>A0A386HRS1</accession>
<dbReference type="EMBL" id="CP032489">
    <property type="protein sequence ID" value="AYD48131.1"/>
    <property type="molecule type" value="Genomic_DNA"/>
</dbReference>
<evidence type="ECO:0000313" key="4">
    <source>
        <dbReference type="Proteomes" id="UP000266118"/>
    </source>
</evidence>
<evidence type="ECO:0000313" key="3">
    <source>
        <dbReference type="EMBL" id="AYD48131.1"/>
    </source>
</evidence>
<dbReference type="Proteomes" id="UP000266118">
    <property type="component" value="Chromosome"/>
</dbReference>
<protein>
    <submittedName>
        <fullName evidence="3">Carbohydrate porin</fullName>
    </submittedName>
</protein>
<dbReference type="GO" id="GO:0008643">
    <property type="term" value="P:carbohydrate transport"/>
    <property type="evidence" value="ECO:0007669"/>
    <property type="project" value="InterPro"/>
</dbReference>
<comment type="similarity">
    <text evidence="1 2">Belongs to the OprB family.</text>
</comment>
<dbReference type="Pfam" id="PF04966">
    <property type="entry name" value="OprB"/>
    <property type="match status" value="1"/>
</dbReference>
<sequence length="451" mass="49886">MNRLKKILAISFIYIFKSQMIFAQTVIDSTKQMRWSKHFQFTTITQAHSAFKAAYSGNNSLADTAETGATTVTATLFLGHSLWKNAAIYADPELSGGRGLSSALGVAGALNGESYRVGDAAPSIFLARAYVQQNIPLKNTTYEYAPDDENSVAGKIPTSRITISAGKFSIGDFYDNNKYSHDPRSQFLNWSLMGNGAWDYPANTRGYTMGAVVELIKPEWAIRLSSVAVPRIANAPKMEYNITKAHSETLEFERALNIHQHPGTLRLLFSQTYSRAPSYAEGIQALLKNDTTVLNVISGKAENTTFGGRKFGIGYSFDQELTSDIGIFSRAGWNDGRYASWAFTEIDRSLSVGFSIKGNIWKRANDKLGIATVINGISKDHRDFLHAGGYGFIIGDGNLNYGHESVIEAYYNLQFSPFIWISFDYQFVNNPAYNKDRGPVNAIGIRGHIQI</sequence>
<name>A0A386HRS1_9BACT</name>
<dbReference type="AlphaFoldDB" id="A0A386HRS1"/>
<dbReference type="Gene3D" id="2.40.160.180">
    <property type="entry name" value="Carbohydrate-selective porin OprB"/>
    <property type="match status" value="1"/>
</dbReference>
<evidence type="ECO:0000256" key="2">
    <source>
        <dbReference type="RuleBase" id="RU363072"/>
    </source>
</evidence>
<keyword evidence="4" id="KW-1185">Reference proteome</keyword>
<keyword evidence="2" id="KW-0732">Signal</keyword>
<proteinExistence type="inferred from homology"/>
<reference evidence="3 4" key="1">
    <citation type="submission" date="2018-09" db="EMBL/GenBank/DDBJ databases">
        <title>Arachidicoccus sp. nov., a bacterium isolated from soil.</title>
        <authorList>
            <person name="Weon H.-Y."/>
            <person name="Kwon S.-W."/>
            <person name="Lee S.A."/>
        </authorList>
    </citation>
    <scope>NUCLEOTIDE SEQUENCE [LARGE SCALE GENOMIC DNA]</scope>
    <source>
        <strain evidence="3 4">KIS59-12</strain>
    </source>
</reference>